<dbReference type="InParanoid" id="A0A7J7E210"/>
<sequence length="198" mass="23306">MLHWRARVGETHGFRASRGVAPWIISAKDLCLYDHNANFEFWNPATRELKSPPMFSVQHPPDSKPHIPRVVGFGFDQKTNDYKVLRSVVYNNHTSSCYSWPYQIELYSLKSDSWREIHTKVDIHFFILYFDQVYKDGVCYWLTYWEGNFTLMSLCMAEETFQEVPMPDIYVTHLSRLSIFSGFLSVIMCSKDYMALDD</sequence>
<dbReference type="AlphaFoldDB" id="A0A7J7E210"/>
<dbReference type="InterPro" id="IPR006527">
    <property type="entry name" value="F-box-assoc_dom_typ1"/>
</dbReference>
<evidence type="ECO:0000313" key="2">
    <source>
        <dbReference type="EMBL" id="KAF5752571.1"/>
    </source>
</evidence>
<keyword evidence="3" id="KW-1185">Reference proteome</keyword>
<dbReference type="PANTHER" id="PTHR31672">
    <property type="entry name" value="BNACNNG10540D PROTEIN"/>
    <property type="match status" value="1"/>
</dbReference>
<dbReference type="Proteomes" id="UP000593562">
    <property type="component" value="Unassembled WGS sequence"/>
</dbReference>
<organism evidence="2 3">
    <name type="scientific">Tripterygium wilfordii</name>
    <name type="common">Thunder God vine</name>
    <dbReference type="NCBI Taxonomy" id="458696"/>
    <lineage>
        <taxon>Eukaryota</taxon>
        <taxon>Viridiplantae</taxon>
        <taxon>Streptophyta</taxon>
        <taxon>Embryophyta</taxon>
        <taxon>Tracheophyta</taxon>
        <taxon>Spermatophyta</taxon>
        <taxon>Magnoliopsida</taxon>
        <taxon>eudicotyledons</taxon>
        <taxon>Gunneridae</taxon>
        <taxon>Pentapetalae</taxon>
        <taxon>rosids</taxon>
        <taxon>fabids</taxon>
        <taxon>Celastrales</taxon>
        <taxon>Celastraceae</taxon>
        <taxon>Tripterygium</taxon>
    </lineage>
</organism>
<reference evidence="2 3" key="1">
    <citation type="journal article" date="2020" name="Nat. Commun.">
        <title>Genome of Tripterygium wilfordii and identification of cytochrome P450 involved in triptolide biosynthesis.</title>
        <authorList>
            <person name="Tu L."/>
            <person name="Su P."/>
            <person name="Zhang Z."/>
            <person name="Gao L."/>
            <person name="Wang J."/>
            <person name="Hu T."/>
            <person name="Zhou J."/>
            <person name="Zhang Y."/>
            <person name="Zhao Y."/>
            <person name="Liu Y."/>
            <person name="Song Y."/>
            <person name="Tong Y."/>
            <person name="Lu Y."/>
            <person name="Yang J."/>
            <person name="Xu C."/>
            <person name="Jia M."/>
            <person name="Peters R.J."/>
            <person name="Huang L."/>
            <person name="Gao W."/>
        </authorList>
    </citation>
    <scope>NUCLEOTIDE SEQUENCE [LARGE SCALE GENOMIC DNA]</scope>
    <source>
        <strain evidence="3">cv. XIE 37</strain>
        <tissue evidence="2">Leaf</tissue>
    </source>
</reference>
<gene>
    <name evidence="2" type="ORF">HS088_TW01G00486</name>
</gene>
<dbReference type="Pfam" id="PF07734">
    <property type="entry name" value="FBA_1"/>
    <property type="match status" value="1"/>
</dbReference>
<dbReference type="EMBL" id="JAAARO010000001">
    <property type="protein sequence ID" value="KAF5752571.1"/>
    <property type="molecule type" value="Genomic_DNA"/>
</dbReference>
<accession>A0A7J7E210</accession>
<dbReference type="NCBIfam" id="TIGR01640">
    <property type="entry name" value="F_box_assoc_1"/>
    <property type="match status" value="1"/>
</dbReference>
<comment type="caution">
    <text evidence="2">The sequence shown here is derived from an EMBL/GenBank/DDBJ whole genome shotgun (WGS) entry which is preliminary data.</text>
</comment>
<feature type="domain" description="F-box associated beta-propeller type 1" evidence="1">
    <location>
        <begin position="30"/>
        <end position="180"/>
    </location>
</feature>
<evidence type="ECO:0000313" key="3">
    <source>
        <dbReference type="Proteomes" id="UP000593562"/>
    </source>
</evidence>
<proteinExistence type="predicted"/>
<evidence type="ECO:0000259" key="1">
    <source>
        <dbReference type="Pfam" id="PF07734"/>
    </source>
</evidence>
<name>A0A7J7E210_TRIWF</name>
<dbReference type="InterPro" id="IPR017451">
    <property type="entry name" value="F-box-assoc_interact_dom"/>
</dbReference>
<dbReference type="PANTHER" id="PTHR31672:SF10">
    <property type="entry name" value="F-BOX DOMAIN-CONTAINING PROTEIN"/>
    <property type="match status" value="1"/>
</dbReference>
<dbReference type="InterPro" id="IPR050796">
    <property type="entry name" value="SCF_F-box_component"/>
</dbReference>
<protein>
    <submittedName>
        <fullName evidence="2">F-box and associated interaction domains-containing protein isoform 2</fullName>
    </submittedName>
</protein>